<reference evidence="3 4" key="1">
    <citation type="journal article" date="2024" name="BMC Genomics">
        <title>De novo assembly and annotation of Popillia japonica's genome with initial clues to its potential as an invasive pest.</title>
        <authorList>
            <person name="Cucini C."/>
            <person name="Boschi S."/>
            <person name="Funari R."/>
            <person name="Cardaioli E."/>
            <person name="Iannotti N."/>
            <person name="Marturano G."/>
            <person name="Paoli F."/>
            <person name="Bruttini M."/>
            <person name="Carapelli A."/>
            <person name="Frati F."/>
            <person name="Nardi F."/>
        </authorList>
    </citation>
    <scope>NUCLEOTIDE SEQUENCE [LARGE SCALE GENOMIC DNA]</scope>
    <source>
        <strain evidence="3">DMR45628</strain>
    </source>
</reference>
<dbReference type="Pfam" id="PF02536">
    <property type="entry name" value="mTERF"/>
    <property type="match status" value="1"/>
</dbReference>
<dbReference type="AlphaFoldDB" id="A0AAW1JCK9"/>
<dbReference type="GO" id="GO:0006393">
    <property type="term" value="P:termination of mitochondrial transcription"/>
    <property type="evidence" value="ECO:0007669"/>
    <property type="project" value="TreeGrafter"/>
</dbReference>
<dbReference type="GO" id="GO:0003676">
    <property type="term" value="F:nucleic acid binding"/>
    <property type="evidence" value="ECO:0007669"/>
    <property type="project" value="InterPro"/>
</dbReference>
<protein>
    <submittedName>
        <fullName evidence="3">mTERF</fullName>
    </submittedName>
</protein>
<dbReference type="InterPro" id="IPR038538">
    <property type="entry name" value="MTERF_sf"/>
</dbReference>
<sequence>MYSDLNIVTPKINRKSTTNELIYDSFKISKDNILERLQTLLCINKVKATEILTNCKPLSKVSPKLLTDNYEICKVYGITNESLTSFPELLTQKDLPEKLHLINNATNDVNSMISLLKMNFNNLSKTVCLLDKENDRVQYFSKLFNVKPLQICEYIKKKPFLLKLNLERIQESLRLLTDNGISKNEVLSDLWVLNYKLDTVKKRIKFVKENKFEKIKTWMIRAPSDIILNYIKIRSDNKLILGNNSLAEYLSQRLECNIEQANYIISRVPALKGKSVKKMNEIIDYLYSLHIKPIHICITPKILLYSVETMKKRVEELQEQGVYIDNLRLLTKSQKQYQVYYNKLITVNKKKLRGIK</sequence>
<keyword evidence="2" id="KW-0809">Transit peptide</keyword>
<organism evidence="3 4">
    <name type="scientific">Popillia japonica</name>
    <name type="common">Japanese beetle</name>
    <dbReference type="NCBI Taxonomy" id="7064"/>
    <lineage>
        <taxon>Eukaryota</taxon>
        <taxon>Metazoa</taxon>
        <taxon>Ecdysozoa</taxon>
        <taxon>Arthropoda</taxon>
        <taxon>Hexapoda</taxon>
        <taxon>Insecta</taxon>
        <taxon>Pterygota</taxon>
        <taxon>Neoptera</taxon>
        <taxon>Endopterygota</taxon>
        <taxon>Coleoptera</taxon>
        <taxon>Polyphaga</taxon>
        <taxon>Scarabaeiformia</taxon>
        <taxon>Scarabaeidae</taxon>
        <taxon>Rutelinae</taxon>
        <taxon>Popillia</taxon>
    </lineage>
</organism>
<evidence type="ECO:0000313" key="4">
    <source>
        <dbReference type="Proteomes" id="UP001458880"/>
    </source>
</evidence>
<dbReference type="Gene3D" id="1.25.70.10">
    <property type="entry name" value="Transcription termination factor 3, mitochondrial"/>
    <property type="match status" value="1"/>
</dbReference>
<comment type="caution">
    <text evidence="3">The sequence shown here is derived from an EMBL/GenBank/DDBJ whole genome shotgun (WGS) entry which is preliminary data.</text>
</comment>
<dbReference type="InterPro" id="IPR003690">
    <property type="entry name" value="MTERF"/>
</dbReference>
<dbReference type="PANTHER" id="PTHR15437">
    <property type="entry name" value="TRANSCRIPTION TERMINATION FACTOR, MITOCHONDRIAL"/>
    <property type="match status" value="1"/>
</dbReference>
<dbReference type="EMBL" id="JASPKY010000422">
    <property type="protein sequence ID" value="KAK9701094.1"/>
    <property type="molecule type" value="Genomic_DNA"/>
</dbReference>
<evidence type="ECO:0000313" key="3">
    <source>
        <dbReference type="EMBL" id="KAK9701094.1"/>
    </source>
</evidence>
<dbReference type="SMART" id="SM00733">
    <property type="entry name" value="Mterf"/>
    <property type="match status" value="4"/>
</dbReference>
<gene>
    <name evidence="3" type="ORF">QE152_g30824</name>
</gene>
<dbReference type="PANTHER" id="PTHR15437:SF6">
    <property type="entry name" value="TRANSCRIPTION TERMINATION FACTOR, MITOCHONDRIAL"/>
    <property type="match status" value="1"/>
</dbReference>
<comment type="similarity">
    <text evidence="1">Belongs to the mTERF family.</text>
</comment>
<dbReference type="GO" id="GO:0005759">
    <property type="term" value="C:mitochondrial matrix"/>
    <property type="evidence" value="ECO:0007669"/>
    <property type="project" value="TreeGrafter"/>
</dbReference>
<name>A0AAW1JCK9_POPJA</name>
<evidence type="ECO:0000256" key="2">
    <source>
        <dbReference type="ARBA" id="ARBA00022946"/>
    </source>
</evidence>
<keyword evidence="4" id="KW-1185">Reference proteome</keyword>
<dbReference type="Proteomes" id="UP001458880">
    <property type="component" value="Unassembled WGS sequence"/>
</dbReference>
<accession>A0AAW1JCK9</accession>
<evidence type="ECO:0000256" key="1">
    <source>
        <dbReference type="ARBA" id="ARBA00007692"/>
    </source>
</evidence>
<proteinExistence type="inferred from homology"/>